<dbReference type="GO" id="GO:0046168">
    <property type="term" value="P:glycerol-3-phosphate catabolic process"/>
    <property type="evidence" value="ECO:0007669"/>
    <property type="project" value="TreeGrafter"/>
</dbReference>
<dbReference type="PROSITE" id="PS00977">
    <property type="entry name" value="FAD_G3PDH_1"/>
    <property type="match status" value="1"/>
</dbReference>
<organism evidence="10 11">
    <name type="scientific">Gemmata massiliana</name>
    <dbReference type="NCBI Taxonomy" id="1210884"/>
    <lineage>
        <taxon>Bacteria</taxon>
        <taxon>Pseudomonadati</taxon>
        <taxon>Planctomycetota</taxon>
        <taxon>Planctomycetia</taxon>
        <taxon>Gemmatales</taxon>
        <taxon>Gemmataceae</taxon>
        <taxon>Gemmata</taxon>
    </lineage>
</organism>
<comment type="catalytic activity">
    <reaction evidence="7">
        <text>a quinone + sn-glycerol 3-phosphate = dihydroxyacetone phosphate + a quinol</text>
        <dbReference type="Rhea" id="RHEA:18977"/>
        <dbReference type="ChEBI" id="CHEBI:24646"/>
        <dbReference type="ChEBI" id="CHEBI:57597"/>
        <dbReference type="ChEBI" id="CHEBI:57642"/>
        <dbReference type="ChEBI" id="CHEBI:132124"/>
        <dbReference type="EC" id="1.1.5.3"/>
    </reaction>
</comment>
<dbReference type="AlphaFoldDB" id="A0A6P2CZ37"/>
<dbReference type="KEGG" id="gms:SOIL9_38870"/>
<evidence type="ECO:0000256" key="2">
    <source>
        <dbReference type="ARBA" id="ARBA00007330"/>
    </source>
</evidence>
<dbReference type="Proteomes" id="UP000464178">
    <property type="component" value="Chromosome"/>
</dbReference>
<dbReference type="InterPro" id="IPR006076">
    <property type="entry name" value="FAD-dep_OxRdtase"/>
</dbReference>
<evidence type="ECO:0000256" key="7">
    <source>
        <dbReference type="RuleBase" id="RU361217"/>
    </source>
</evidence>
<dbReference type="InterPro" id="IPR038299">
    <property type="entry name" value="DAO_C_sf"/>
</dbReference>
<dbReference type="PANTHER" id="PTHR11985">
    <property type="entry name" value="GLYCEROL-3-PHOSPHATE DEHYDROGENASE"/>
    <property type="match status" value="1"/>
</dbReference>
<dbReference type="RefSeq" id="WP_162668489.1">
    <property type="nucleotide sequence ID" value="NZ_LR593886.1"/>
</dbReference>
<feature type="domain" description="Alpha-glycerophosphate oxidase C-terminal" evidence="9">
    <location>
        <begin position="422"/>
        <end position="470"/>
    </location>
</feature>
<keyword evidence="3 7" id="KW-0285">Flavoprotein</keyword>
<dbReference type="PANTHER" id="PTHR11985:SF35">
    <property type="entry name" value="ANAEROBIC GLYCEROL-3-PHOSPHATE DEHYDROGENASE SUBUNIT A"/>
    <property type="match status" value="1"/>
</dbReference>
<evidence type="ECO:0000256" key="4">
    <source>
        <dbReference type="ARBA" id="ARBA00022798"/>
    </source>
</evidence>
<evidence type="ECO:0000256" key="3">
    <source>
        <dbReference type="ARBA" id="ARBA00022630"/>
    </source>
</evidence>
<dbReference type="InterPro" id="IPR031656">
    <property type="entry name" value="DAO_C"/>
</dbReference>
<evidence type="ECO:0000313" key="11">
    <source>
        <dbReference type="Proteomes" id="UP000464178"/>
    </source>
</evidence>
<keyword evidence="5" id="KW-0274">FAD</keyword>
<dbReference type="EMBL" id="LR593886">
    <property type="protein sequence ID" value="VTR93827.1"/>
    <property type="molecule type" value="Genomic_DNA"/>
</dbReference>
<dbReference type="Gene3D" id="1.10.8.870">
    <property type="entry name" value="Alpha-glycerophosphate oxidase, cap domain"/>
    <property type="match status" value="1"/>
</dbReference>
<evidence type="ECO:0000256" key="6">
    <source>
        <dbReference type="ARBA" id="ARBA00023002"/>
    </source>
</evidence>
<evidence type="ECO:0000259" key="8">
    <source>
        <dbReference type="Pfam" id="PF01266"/>
    </source>
</evidence>
<gene>
    <name evidence="10" type="ORF">SOIL9_38870</name>
</gene>
<dbReference type="GO" id="GO:0004368">
    <property type="term" value="F:glycerol-3-phosphate dehydrogenase (quinone) activity"/>
    <property type="evidence" value="ECO:0007669"/>
    <property type="project" value="UniProtKB-EC"/>
</dbReference>
<evidence type="ECO:0000313" key="10">
    <source>
        <dbReference type="EMBL" id="VTR93827.1"/>
    </source>
</evidence>
<dbReference type="Pfam" id="PF16901">
    <property type="entry name" value="DAO_C"/>
    <property type="match status" value="1"/>
</dbReference>
<keyword evidence="6 7" id="KW-0560">Oxidoreductase</keyword>
<keyword evidence="11" id="KW-1185">Reference proteome</keyword>
<sequence length="489" mass="52964">MPDEAPTSDRLKALGNGRFDVLVIGGGIVGAGVARDAAARGLKTLLVEQADFASGTSSRSSRLLHGGLRYLAQGRIGLVREASAEKMLLSRLAPHLCEPLPFVFPAWRGAGWSRWKLSLGVRIYDLLCGGHNLGHSSTLGPDAVREQIPGLRTTGLNGAVRYFDALTNDSRLVLDTLRSAGEVGTSVMNYTAYVSGELVDSAWRCVIQDRLNGARAEVQARTVVNATGAWAPGLPHSEVRLRLTKGVHLVIDRTRLPVNDAVVLPEGDRILFVIPWGERVILGTTDTDYSGDPGAVRTEAVDIEYVLGVVNGAFPETRITPGDVIATWAGVRPLVAPAKSRPGAPSDTSRGHAIRMAEPGWFDVVGGKLTTYRLMGEQTVNQVGRFLGTRLLRSLTAKVPLARPEHSGVLPPPVDPDVVRDCCQNEWAVHLDDVLVRRTSWLYYHPDRTALITQVTDWMGDSLGWDAARRATEIDRLRDVTEFSLATGA</sequence>
<dbReference type="GO" id="GO:0006071">
    <property type="term" value="P:glycerol metabolic process"/>
    <property type="evidence" value="ECO:0007669"/>
    <property type="project" value="UniProtKB-KW"/>
</dbReference>
<reference evidence="10 11" key="1">
    <citation type="submission" date="2019-05" db="EMBL/GenBank/DDBJ databases">
        <authorList>
            <consortium name="Science for Life Laboratories"/>
        </authorList>
    </citation>
    <scope>NUCLEOTIDE SEQUENCE [LARGE SCALE GENOMIC DNA]</scope>
    <source>
        <strain evidence="10">Soil9</strain>
    </source>
</reference>
<name>A0A6P2CZ37_9BACT</name>
<dbReference type="InterPro" id="IPR000447">
    <property type="entry name" value="G3P_DH_FAD-dep"/>
</dbReference>
<dbReference type="SUPFAM" id="SSF51905">
    <property type="entry name" value="FAD/NAD(P)-binding domain"/>
    <property type="match status" value="1"/>
</dbReference>
<evidence type="ECO:0000256" key="1">
    <source>
        <dbReference type="ARBA" id="ARBA00001974"/>
    </source>
</evidence>
<keyword evidence="4" id="KW-0319">Glycerol metabolism</keyword>
<comment type="cofactor">
    <cofactor evidence="1 7">
        <name>FAD</name>
        <dbReference type="ChEBI" id="CHEBI:57692"/>
    </cofactor>
</comment>
<proteinExistence type="inferred from homology"/>
<feature type="domain" description="FAD dependent oxidoreductase" evidence="8">
    <location>
        <begin position="20"/>
        <end position="337"/>
    </location>
</feature>
<dbReference type="PRINTS" id="PR01001">
    <property type="entry name" value="FADG3PDH"/>
</dbReference>
<dbReference type="GO" id="GO:0009331">
    <property type="term" value="C:glycerol-3-phosphate dehydrogenase (FAD) complex"/>
    <property type="evidence" value="ECO:0007669"/>
    <property type="project" value="UniProtKB-UniRule"/>
</dbReference>
<dbReference type="Gene3D" id="3.30.9.10">
    <property type="entry name" value="D-Amino Acid Oxidase, subunit A, domain 2"/>
    <property type="match status" value="1"/>
</dbReference>
<comment type="similarity">
    <text evidence="2 7">Belongs to the FAD-dependent glycerol-3-phosphate dehydrogenase family.</text>
</comment>
<dbReference type="InterPro" id="IPR036188">
    <property type="entry name" value="FAD/NAD-bd_sf"/>
</dbReference>
<protein>
    <recommendedName>
        <fullName evidence="7">Glycerol-3-phosphate dehydrogenase</fullName>
        <ecNumber evidence="7">1.1.5.3</ecNumber>
    </recommendedName>
</protein>
<evidence type="ECO:0000256" key="5">
    <source>
        <dbReference type="ARBA" id="ARBA00022827"/>
    </source>
</evidence>
<evidence type="ECO:0000259" key="9">
    <source>
        <dbReference type="Pfam" id="PF16901"/>
    </source>
</evidence>
<dbReference type="Gene3D" id="3.50.50.60">
    <property type="entry name" value="FAD/NAD(P)-binding domain"/>
    <property type="match status" value="1"/>
</dbReference>
<dbReference type="EC" id="1.1.5.3" evidence="7"/>
<dbReference type="Pfam" id="PF01266">
    <property type="entry name" value="DAO"/>
    <property type="match status" value="1"/>
</dbReference>
<accession>A0A6P2CZ37</accession>